<evidence type="ECO:0000259" key="2">
    <source>
        <dbReference type="Pfam" id="PF07484"/>
    </source>
</evidence>
<evidence type="ECO:0000256" key="1">
    <source>
        <dbReference type="SAM" id="MobiDB-lite"/>
    </source>
</evidence>
<proteinExistence type="predicted"/>
<dbReference type="Proteomes" id="UP000253941">
    <property type="component" value="Unassembled WGS sequence"/>
</dbReference>
<gene>
    <name evidence="3" type="ORF">DRB17_04685</name>
</gene>
<dbReference type="Pfam" id="PF07484">
    <property type="entry name" value="Collar"/>
    <property type="match status" value="1"/>
</dbReference>
<comment type="caution">
    <text evidence="3">The sequence shown here is derived from an EMBL/GenBank/DDBJ whole genome shotgun (WGS) entry which is preliminary data.</text>
</comment>
<feature type="region of interest" description="Disordered" evidence="1">
    <location>
        <begin position="127"/>
        <end position="148"/>
    </location>
</feature>
<keyword evidence="4" id="KW-1185">Reference proteome</keyword>
<dbReference type="AlphaFoldDB" id="A0A369TE04"/>
<accession>A0A369TE04</accession>
<evidence type="ECO:0000313" key="4">
    <source>
        <dbReference type="Proteomes" id="UP000253941"/>
    </source>
</evidence>
<feature type="domain" description="Phage tail collar" evidence="2">
    <location>
        <begin position="7"/>
        <end position="62"/>
    </location>
</feature>
<dbReference type="InterPro" id="IPR011083">
    <property type="entry name" value="Phage_tail_collar_dom"/>
</dbReference>
<dbReference type="EMBL" id="QPMH01000003">
    <property type="protein sequence ID" value="RDD63072.1"/>
    <property type="molecule type" value="Genomic_DNA"/>
</dbReference>
<dbReference type="InterPro" id="IPR037053">
    <property type="entry name" value="Phage_tail_collar_dom_sf"/>
</dbReference>
<feature type="compositionally biased region" description="Polar residues" evidence="1">
    <location>
        <begin position="137"/>
        <end position="148"/>
    </location>
</feature>
<name>A0A369TE04_9PROT</name>
<sequence length="193" mass="19710">MEGTMATIMMFGGNFAPRTWAFCHGQLIAVSANSALFSLLATQYGGDGQTTFALPDLRGRVPVGAGNGAGTTPRAPGQMWGVETQTLTVAEMPPHNHPAQLSNAAAQIQASGDAADTDDPAGNVLAKTNVPDGLQKNPANAYTSSGSETMAPAPVTGSVAVGNAGAGMPFNIMQPSTCTHFIICQTGIYPSRS</sequence>
<dbReference type="SUPFAM" id="SSF88874">
    <property type="entry name" value="Receptor-binding domain of short tail fibre protein gp12"/>
    <property type="match status" value="1"/>
</dbReference>
<dbReference type="Gene3D" id="3.90.1340.10">
    <property type="entry name" value="Phage tail collar domain"/>
    <property type="match status" value="1"/>
</dbReference>
<reference evidence="3 4" key="1">
    <citation type="submission" date="2018-07" db="EMBL/GenBank/DDBJ databases">
        <title>Venubactetium sediminum gen. nov., sp. nov., isolated from a marine solar saltern.</title>
        <authorList>
            <person name="Wang S."/>
        </authorList>
    </citation>
    <scope>NUCLEOTIDE SEQUENCE [LARGE SCALE GENOMIC DNA]</scope>
    <source>
        <strain evidence="3 4">WD2A32</strain>
    </source>
</reference>
<evidence type="ECO:0000313" key="3">
    <source>
        <dbReference type="EMBL" id="RDD63072.1"/>
    </source>
</evidence>
<organism evidence="3 4">
    <name type="scientific">Ferruginivarius sediminum</name>
    <dbReference type="NCBI Taxonomy" id="2661937"/>
    <lineage>
        <taxon>Bacteria</taxon>
        <taxon>Pseudomonadati</taxon>
        <taxon>Pseudomonadota</taxon>
        <taxon>Alphaproteobacteria</taxon>
        <taxon>Rhodospirillales</taxon>
        <taxon>Rhodospirillaceae</taxon>
        <taxon>Ferruginivarius</taxon>
    </lineage>
</organism>
<protein>
    <submittedName>
        <fullName evidence="3">Phage tail protein</fullName>
    </submittedName>
</protein>